<dbReference type="GO" id="GO:0016705">
    <property type="term" value="F:oxidoreductase activity, acting on paired donors, with incorporation or reduction of molecular oxygen"/>
    <property type="evidence" value="ECO:0007669"/>
    <property type="project" value="InterPro"/>
</dbReference>
<evidence type="ECO:0000313" key="17">
    <source>
        <dbReference type="Proteomes" id="UP001215280"/>
    </source>
</evidence>
<comment type="subcellular location">
    <subcellularLocation>
        <location evidence="2">Membrane</location>
        <topology evidence="2">Single-pass membrane protein</topology>
    </subcellularLocation>
</comment>
<accession>A0AAD7NI84</accession>
<evidence type="ECO:0000256" key="13">
    <source>
        <dbReference type="ARBA" id="ARBA00023180"/>
    </source>
</evidence>
<dbReference type="AlphaFoldDB" id="A0AAD7NI84"/>
<dbReference type="InterPro" id="IPR017972">
    <property type="entry name" value="Cyt_P450_CS"/>
</dbReference>
<evidence type="ECO:0000256" key="11">
    <source>
        <dbReference type="ARBA" id="ARBA00023033"/>
    </source>
</evidence>
<comment type="cofactor">
    <cofactor evidence="1 14">
        <name>heme</name>
        <dbReference type="ChEBI" id="CHEBI:30413"/>
    </cofactor>
</comment>
<comment type="similarity">
    <text evidence="4 15">Belongs to the cytochrome P450 family.</text>
</comment>
<keyword evidence="17" id="KW-1185">Reference proteome</keyword>
<evidence type="ECO:0000256" key="8">
    <source>
        <dbReference type="ARBA" id="ARBA00022989"/>
    </source>
</evidence>
<dbReference type="InterPro" id="IPR036396">
    <property type="entry name" value="Cyt_P450_sf"/>
</dbReference>
<keyword evidence="12" id="KW-0472">Membrane</keyword>
<dbReference type="EMBL" id="JARJLG010000045">
    <property type="protein sequence ID" value="KAJ7761535.1"/>
    <property type="molecule type" value="Genomic_DNA"/>
</dbReference>
<comment type="pathway">
    <text evidence="3">Secondary metabolite biosynthesis.</text>
</comment>
<protein>
    <submittedName>
        <fullName evidence="16">Cytochrome P450</fullName>
    </submittedName>
</protein>
<dbReference type="Gene3D" id="1.10.630.10">
    <property type="entry name" value="Cytochrome P450"/>
    <property type="match status" value="1"/>
</dbReference>
<keyword evidence="8" id="KW-1133">Transmembrane helix</keyword>
<evidence type="ECO:0000256" key="6">
    <source>
        <dbReference type="ARBA" id="ARBA00022692"/>
    </source>
</evidence>
<keyword evidence="9 15" id="KW-0560">Oxidoreductase</keyword>
<dbReference type="GO" id="GO:0016020">
    <property type="term" value="C:membrane"/>
    <property type="evidence" value="ECO:0007669"/>
    <property type="project" value="UniProtKB-SubCell"/>
</dbReference>
<keyword evidence="5 14" id="KW-0349">Heme</keyword>
<dbReference type="Proteomes" id="UP001215280">
    <property type="component" value="Unassembled WGS sequence"/>
</dbReference>
<evidence type="ECO:0000313" key="16">
    <source>
        <dbReference type="EMBL" id="KAJ7761535.1"/>
    </source>
</evidence>
<evidence type="ECO:0000256" key="4">
    <source>
        <dbReference type="ARBA" id="ARBA00010617"/>
    </source>
</evidence>
<gene>
    <name evidence="16" type="ORF">DFH07DRAFT_771395</name>
</gene>
<keyword evidence="7 14" id="KW-0479">Metal-binding</keyword>
<evidence type="ECO:0000256" key="12">
    <source>
        <dbReference type="ARBA" id="ARBA00023136"/>
    </source>
</evidence>
<dbReference type="GO" id="GO:0004497">
    <property type="term" value="F:monooxygenase activity"/>
    <property type="evidence" value="ECO:0007669"/>
    <property type="project" value="UniProtKB-KW"/>
</dbReference>
<evidence type="ECO:0000256" key="2">
    <source>
        <dbReference type="ARBA" id="ARBA00004167"/>
    </source>
</evidence>
<dbReference type="SUPFAM" id="SSF48264">
    <property type="entry name" value="Cytochrome P450"/>
    <property type="match status" value="1"/>
</dbReference>
<evidence type="ECO:0000256" key="1">
    <source>
        <dbReference type="ARBA" id="ARBA00001971"/>
    </source>
</evidence>
<sequence>MSTMYGYDKAVKTLAESFFPGAAVVNTFPFLRHLPGWFPGGGFHRFAAECRQAVQEMQHAPFDFVKQNMRNSINSQSITAKFLETNQARGNSNEKIIQEVAAVGYADRLSIGNLLFGDGHESQSSGHEIDTIIGAHRLPEFEDRPSLPFVEALYCKVLRWRLVAPLGVAHATRCSNIYEGYFIPGGATVIGNMWAMTRDESVYPEPERFNPEHFFTPGENLNDDNLTFAFGSIFMPFYHVHAADVFFSFGRRICVGNTLILGIHAADATVWATIVSVLSMFNIAKAQDAAGTVIDIDPVYSDGFISHPKPFQCVITPRSEAAKTLVEATAENVPE</sequence>
<dbReference type="InterPro" id="IPR002401">
    <property type="entry name" value="Cyt_P450_E_grp-I"/>
</dbReference>
<evidence type="ECO:0000256" key="5">
    <source>
        <dbReference type="ARBA" id="ARBA00022617"/>
    </source>
</evidence>
<dbReference type="PROSITE" id="PS00086">
    <property type="entry name" value="CYTOCHROME_P450"/>
    <property type="match status" value="1"/>
</dbReference>
<evidence type="ECO:0000256" key="14">
    <source>
        <dbReference type="PIRSR" id="PIRSR602401-1"/>
    </source>
</evidence>
<proteinExistence type="inferred from homology"/>
<feature type="binding site" description="axial binding residue" evidence="14">
    <location>
        <position position="254"/>
    </location>
    <ligand>
        <name>heme</name>
        <dbReference type="ChEBI" id="CHEBI:30413"/>
    </ligand>
    <ligandPart>
        <name>Fe</name>
        <dbReference type="ChEBI" id="CHEBI:18248"/>
    </ligandPart>
</feature>
<evidence type="ECO:0000256" key="7">
    <source>
        <dbReference type="ARBA" id="ARBA00022723"/>
    </source>
</evidence>
<keyword evidence="11 15" id="KW-0503">Monooxygenase</keyword>
<dbReference type="PRINTS" id="PR00463">
    <property type="entry name" value="EP450I"/>
</dbReference>
<keyword evidence="6" id="KW-0812">Transmembrane</keyword>
<dbReference type="InterPro" id="IPR001128">
    <property type="entry name" value="Cyt_P450"/>
</dbReference>
<dbReference type="Pfam" id="PF00067">
    <property type="entry name" value="p450"/>
    <property type="match status" value="1"/>
</dbReference>
<reference evidence="16" key="1">
    <citation type="submission" date="2023-03" db="EMBL/GenBank/DDBJ databases">
        <title>Massive genome expansion in bonnet fungi (Mycena s.s.) driven by repeated elements and novel gene families across ecological guilds.</title>
        <authorList>
            <consortium name="Lawrence Berkeley National Laboratory"/>
            <person name="Harder C.B."/>
            <person name="Miyauchi S."/>
            <person name="Viragh M."/>
            <person name="Kuo A."/>
            <person name="Thoen E."/>
            <person name="Andreopoulos B."/>
            <person name="Lu D."/>
            <person name="Skrede I."/>
            <person name="Drula E."/>
            <person name="Henrissat B."/>
            <person name="Morin E."/>
            <person name="Kohler A."/>
            <person name="Barry K."/>
            <person name="LaButti K."/>
            <person name="Morin E."/>
            <person name="Salamov A."/>
            <person name="Lipzen A."/>
            <person name="Mereny Z."/>
            <person name="Hegedus B."/>
            <person name="Baldrian P."/>
            <person name="Stursova M."/>
            <person name="Weitz H."/>
            <person name="Taylor A."/>
            <person name="Grigoriev I.V."/>
            <person name="Nagy L.G."/>
            <person name="Martin F."/>
            <person name="Kauserud H."/>
        </authorList>
    </citation>
    <scope>NUCLEOTIDE SEQUENCE</scope>
    <source>
        <strain evidence="16">CBHHK188m</strain>
    </source>
</reference>
<evidence type="ECO:0000256" key="10">
    <source>
        <dbReference type="ARBA" id="ARBA00023004"/>
    </source>
</evidence>
<dbReference type="InterPro" id="IPR050364">
    <property type="entry name" value="Cytochrome_P450_fung"/>
</dbReference>
<dbReference type="GO" id="GO:0005506">
    <property type="term" value="F:iron ion binding"/>
    <property type="evidence" value="ECO:0007669"/>
    <property type="project" value="InterPro"/>
</dbReference>
<dbReference type="PANTHER" id="PTHR46300:SF2">
    <property type="entry name" value="CYTOCHROME P450 MONOOXYGENASE ALNH-RELATED"/>
    <property type="match status" value="1"/>
</dbReference>
<evidence type="ECO:0000256" key="9">
    <source>
        <dbReference type="ARBA" id="ARBA00023002"/>
    </source>
</evidence>
<dbReference type="GO" id="GO:0020037">
    <property type="term" value="F:heme binding"/>
    <property type="evidence" value="ECO:0007669"/>
    <property type="project" value="InterPro"/>
</dbReference>
<comment type="caution">
    <text evidence="16">The sequence shown here is derived from an EMBL/GenBank/DDBJ whole genome shotgun (WGS) entry which is preliminary data.</text>
</comment>
<evidence type="ECO:0000256" key="15">
    <source>
        <dbReference type="RuleBase" id="RU000461"/>
    </source>
</evidence>
<evidence type="ECO:0000256" key="3">
    <source>
        <dbReference type="ARBA" id="ARBA00005179"/>
    </source>
</evidence>
<name>A0AAD7NI84_9AGAR</name>
<keyword evidence="10 14" id="KW-0408">Iron</keyword>
<dbReference type="PANTHER" id="PTHR46300">
    <property type="entry name" value="P450, PUTATIVE (EUROFUNG)-RELATED-RELATED"/>
    <property type="match status" value="1"/>
</dbReference>
<organism evidence="16 17">
    <name type="scientific">Mycena maculata</name>
    <dbReference type="NCBI Taxonomy" id="230809"/>
    <lineage>
        <taxon>Eukaryota</taxon>
        <taxon>Fungi</taxon>
        <taxon>Dikarya</taxon>
        <taxon>Basidiomycota</taxon>
        <taxon>Agaricomycotina</taxon>
        <taxon>Agaricomycetes</taxon>
        <taxon>Agaricomycetidae</taxon>
        <taxon>Agaricales</taxon>
        <taxon>Marasmiineae</taxon>
        <taxon>Mycenaceae</taxon>
        <taxon>Mycena</taxon>
    </lineage>
</organism>
<keyword evidence="13" id="KW-0325">Glycoprotein</keyword>